<dbReference type="Gene3D" id="3.30.10.20">
    <property type="match status" value="2"/>
</dbReference>
<dbReference type="Pfam" id="PF00912">
    <property type="entry name" value="Transgly"/>
    <property type="match status" value="2"/>
</dbReference>
<keyword evidence="5" id="KW-0378">Hydrolase</keyword>
<evidence type="ECO:0000256" key="2">
    <source>
        <dbReference type="ARBA" id="ARBA00022670"/>
    </source>
</evidence>
<evidence type="ECO:0000259" key="10">
    <source>
        <dbReference type="PROSITE" id="PS51178"/>
    </source>
</evidence>
<gene>
    <name evidence="11" type="ORF">IF188_14355</name>
</gene>
<evidence type="ECO:0000256" key="8">
    <source>
        <dbReference type="ARBA" id="ARBA00049902"/>
    </source>
</evidence>
<evidence type="ECO:0000256" key="7">
    <source>
        <dbReference type="ARBA" id="ARBA00034000"/>
    </source>
</evidence>
<keyword evidence="4" id="KW-0808">Transferase</keyword>
<evidence type="ECO:0000256" key="1">
    <source>
        <dbReference type="ARBA" id="ARBA00022645"/>
    </source>
</evidence>
<dbReference type="EMBL" id="JACXZS010000009">
    <property type="protein sequence ID" value="MBD3942877.1"/>
    <property type="molecule type" value="Genomic_DNA"/>
</dbReference>
<dbReference type="Gene3D" id="3.40.710.10">
    <property type="entry name" value="DD-peptidase/beta-lactamase superfamily"/>
    <property type="match status" value="1"/>
</dbReference>
<feature type="compositionally biased region" description="Polar residues" evidence="9">
    <location>
        <begin position="891"/>
        <end position="900"/>
    </location>
</feature>
<keyword evidence="6" id="KW-0511">Multifunctional enzyme</keyword>
<sequence>MPDTKRTATGVLGGLAGLVGLSAAAGVLIAATVTPAVAITSTAAERAITMFDNLPSVLDIDQLMLPSNFYYTDPNTGQPALMTKFLEQDRTQVEFDQIAPVMYDALLSSEDPRYYQHGGIDLIGTARALLSNAKGGAETQGASSISQQYVKNVLIQKCERDAKEEYEVDKDGNVVLDEKKNPVVAVTREKALQDCWTDATTADGPEGYTRKLQEMRYAISLEQKYSKNDILLGYMNIANWGGVTYGIESAARQYFGTTAANLTVAQAATLAGMVQNPNNFRIDKPLGSIWSQDGTTSFNKAPDGVIDEGANLVALDNLVKSGEITEEQKFAAADGYTSTKVRQLYVLSRMLDDGKITREQYVEAAVWPITPNVVPAQTGCFNAKGMEYFCQYVKDVILNDPAFGEKPEDRRQLLDRGGLNVYTTLDPRIQASAQEAMAANAPATIPMKQGRTLPDQPGVFGATTTSLETTTGRILAMSQNTQFSEDQAFASTPGYSSLVYAGDHNYGTSDGFSVGSTFKLFTLVDWLEKGHSVNETLNGTLHVFKRIKNSCNDDYDGQPHDWVNVSNDLINNFAKAPGYIGTPMRFTRDSLNTGYFAMAEKLDLCDIKNVATRMGVTLAKTGKPVKMDSLNSIIGTNAVSPLAVAAAYGTVANNGVYCQPQAIDRVTDSKGSELPKPERTCSPVIAPNVAATAAYALQGVMNGGTGARGNPNDGTQLIGKTGTHEELQTWLIESSTQVATATWAGNVQGGGDVFKTYNGRQALSDIRYSIARAVQGTANETHPAGPFAAPDTELTKVQMIDLPNVLGMSMQEAQTKLEDAGFTVQVGPETASNQPAGTVGAQSPEAGKVAGGTTVTISPSNGKGLSVPDVSGRSLDDAKRALRAAGFGNVNDGQCTPTKDGSNEPRATDTNPAANSVVDRNAPISVNYTSSNCGGSGGGGGRGNNGNGDD</sequence>
<dbReference type="SUPFAM" id="SSF56601">
    <property type="entry name" value="beta-lactamase/transpeptidase-like"/>
    <property type="match status" value="1"/>
</dbReference>
<dbReference type="InterPro" id="IPR005543">
    <property type="entry name" value="PASTA_dom"/>
</dbReference>
<evidence type="ECO:0000256" key="3">
    <source>
        <dbReference type="ARBA" id="ARBA00022676"/>
    </source>
</evidence>
<evidence type="ECO:0000256" key="6">
    <source>
        <dbReference type="ARBA" id="ARBA00023268"/>
    </source>
</evidence>
<dbReference type="SUPFAM" id="SSF53955">
    <property type="entry name" value="Lysozyme-like"/>
    <property type="match status" value="1"/>
</dbReference>
<dbReference type="Proteomes" id="UP000598426">
    <property type="component" value="Unassembled WGS sequence"/>
</dbReference>
<dbReference type="PANTHER" id="PTHR32282:SF33">
    <property type="entry name" value="PEPTIDOGLYCAN GLYCOSYLTRANSFERASE"/>
    <property type="match status" value="1"/>
</dbReference>
<keyword evidence="2" id="KW-0645">Protease</keyword>
<keyword evidence="1" id="KW-0121">Carboxypeptidase</keyword>
<dbReference type="SMART" id="SM00740">
    <property type="entry name" value="PASTA"/>
    <property type="match status" value="2"/>
</dbReference>
<keyword evidence="3" id="KW-0328">Glycosyltransferase</keyword>
<feature type="compositionally biased region" description="Polar residues" evidence="9">
    <location>
        <begin position="853"/>
        <end position="863"/>
    </location>
</feature>
<reference evidence="11 12" key="1">
    <citation type="submission" date="2020-09" db="EMBL/GenBank/DDBJ databases">
        <title>Isolation and identification of active actinomycetes.</title>
        <authorList>
            <person name="Li X."/>
        </authorList>
    </citation>
    <scope>NUCLEOTIDE SEQUENCE [LARGE SCALE GENOMIC DNA]</scope>
    <source>
        <strain evidence="11 12">NEAU-LLC</strain>
    </source>
</reference>
<evidence type="ECO:0000313" key="12">
    <source>
        <dbReference type="Proteomes" id="UP000598426"/>
    </source>
</evidence>
<feature type="region of interest" description="Disordered" evidence="9">
    <location>
        <begin position="829"/>
        <end position="872"/>
    </location>
</feature>
<feature type="domain" description="PASTA" evidence="10">
    <location>
        <begin position="864"/>
        <end position="930"/>
    </location>
</feature>
<feature type="compositionally biased region" description="Gly residues" evidence="9">
    <location>
        <begin position="934"/>
        <end position="950"/>
    </location>
</feature>
<dbReference type="Gene3D" id="1.10.3810.10">
    <property type="entry name" value="Biosynthetic peptidoglycan transglycosylase-like"/>
    <property type="match status" value="1"/>
</dbReference>
<proteinExistence type="predicted"/>
<comment type="caution">
    <text evidence="11">The sequence shown here is derived from an EMBL/GenBank/DDBJ whole genome shotgun (WGS) entry which is preliminary data.</text>
</comment>
<comment type="catalytic activity">
    <reaction evidence="8">
        <text>[GlcNAc-(1-&gt;4)-Mur2Ac(oyl-L-Ala-gamma-D-Glu-L-Lys-D-Ala-D-Ala)](n)-di-trans,octa-cis-undecaprenyl diphosphate + beta-D-GlcNAc-(1-&gt;4)-Mur2Ac(oyl-L-Ala-gamma-D-Glu-L-Lys-D-Ala-D-Ala)-di-trans,octa-cis-undecaprenyl diphosphate = [GlcNAc-(1-&gt;4)-Mur2Ac(oyl-L-Ala-gamma-D-Glu-L-Lys-D-Ala-D-Ala)](n+1)-di-trans,octa-cis-undecaprenyl diphosphate + di-trans,octa-cis-undecaprenyl diphosphate + H(+)</text>
        <dbReference type="Rhea" id="RHEA:23708"/>
        <dbReference type="Rhea" id="RHEA-COMP:9602"/>
        <dbReference type="Rhea" id="RHEA-COMP:9603"/>
        <dbReference type="ChEBI" id="CHEBI:15378"/>
        <dbReference type="ChEBI" id="CHEBI:58405"/>
        <dbReference type="ChEBI" id="CHEBI:60033"/>
        <dbReference type="ChEBI" id="CHEBI:78435"/>
        <dbReference type="EC" id="2.4.99.28"/>
    </reaction>
</comment>
<feature type="region of interest" description="Disordered" evidence="9">
    <location>
        <begin position="888"/>
        <end position="950"/>
    </location>
</feature>
<dbReference type="InterPro" id="IPR036950">
    <property type="entry name" value="PBP_transglycosylase"/>
</dbReference>
<organism evidence="11 12">
    <name type="scientific">Microbacterium helvum</name>
    <dbReference type="NCBI Taxonomy" id="2773713"/>
    <lineage>
        <taxon>Bacteria</taxon>
        <taxon>Bacillati</taxon>
        <taxon>Actinomycetota</taxon>
        <taxon>Actinomycetes</taxon>
        <taxon>Micrococcales</taxon>
        <taxon>Microbacteriaceae</taxon>
        <taxon>Microbacterium</taxon>
    </lineage>
</organism>
<evidence type="ECO:0000256" key="4">
    <source>
        <dbReference type="ARBA" id="ARBA00022679"/>
    </source>
</evidence>
<dbReference type="RefSeq" id="WP_191172482.1">
    <property type="nucleotide sequence ID" value="NZ_JACXZS010000009.1"/>
</dbReference>
<feature type="domain" description="PASTA" evidence="10">
    <location>
        <begin position="796"/>
        <end position="861"/>
    </location>
</feature>
<dbReference type="Pfam" id="PF03793">
    <property type="entry name" value="PASTA"/>
    <property type="match status" value="2"/>
</dbReference>
<dbReference type="CDD" id="cd06577">
    <property type="entry name" value="PASTA_pknB"/>
    <property type="match status" value="2"/>
</dbReference>
<dbReference type="InterPro" id="IPR012338">
    <property type="entry name" value="Beta-lactam/transpept-like"/>
</dbReference>
<dbReference type="Pfam" id="PF00905">
    <property type="entry name" value="Transpeptidase"/>
    <property type="match status" value="1"/>
</dbReference>
<dbReference type="PANTHER" id="PTHR32282">
    <property type="entry name" value="BINDING PROTEIN TRANSPEPTIDASE, PUTATIVE-RELATED"/>
    <property type="match status" value="1"/>
</dbReference>
<name>A0ABR8NT20_9MICO</name>
<evidence type="ECO:0000256" key="9">
    <source>
        <dbReference type="SAM" id="MobiDB-lite"/>
    </source>
</evidence>
<comment type="catalytic activity">
    <reaction evidence="7">
        <text>Preferential cleavage: (Ac)2-L-Lys-D-Ala-|-D-Ala. Also transpeptidation of peptidyl-alanyl moieties that are N-acyl substituents of D-alanine.</text>
        <dbReference type="EC" id="3.4.16.4"/>
    </reaction>
</comment>
<dbReference type="InterPro" id="IPR023346">
    <property type="entry name" value="Lysozyme-like_dom_sf"/>
</dbReference>
<keyword evidence="12" id="KW-1185">Reference proteome</keyword>
<dbReference type="PROSITE" id="PS51178">
    <property type="entry name" value="PASTA"/>
    <property type="match status" value="2"/>
</dbReference>
<dbReference type="InterPro" id="IPR050396">
    <property type="entry name" value="Glycosyltr_51/Transpeptidase"/>
</dbReference>
<evidence type="ECO:0000313" key="11">
    <source>
        <dbReference type="EMBL" id="MBD3942877.1"/>
    </source>
</evidence>
<dbReference type="InterPro" id="IPR001460">
    <property type="entry name" value="PCN-bd_Tpept"/>
</dbReference>
<dbReference type="InterPro" id="IPR001264">
    <property type="entry name" value="Glyco_trans_51"/>
</dbReference>
<evidence type="ECO:0000256" key="5">
    <source>
        <dbReference type="ARBA" id="ARBA00022801"/>
    </source>
</evidence>
<protein>
    <submittedName>
        <fullName evidence="11">Transglycosylase domain-containing protein</fullName>
    </submittedName>
</protein>
<accession>A0ABR8NT20</accession>